<evidence type="ECO:0000313" key="1">
    <source>
        <dbReference type="EMBL" id="VEP18220.1"/>
    </source>
</evidence>
<organism evidence="1 2">
    <name type="scientific">Hyella patelloides LEGE 07179</name>
    <dbReference type="NCBI Taxonomy" id="945734"/>
    <lineage>
        <taxon>Bacteria</taxon>
        <taxon>Bacillati</taxon>
        <taxon>Cyanobacteriota</taxon>
        <taxon>Cyanophyceae</taxon>
        <taxon>Pleurocapsales</taxon>
        <taxon>Hyellaceae</taxon>
        <taxon>Hyella</taxon>
    </lineage>
</organism>
<name>A0A563W3J6_9CYAN</name>
<dbReference type="Proteomes" id="UP000320055">
    <property type="component" value="Unassembled WGS sequence"/>
</dbReference>
<accession>A0A563W3J6</accession>
<protein>
    <submittedName>
        <fullName evidence="1">Uncharacterized protein</fullName>
    </submittedName>
</protein>
<evidence type="ECO:0000313" key="2">
    <source>
        <dbReference type="Proteomes" id="UP000320055"/>
    </source>
</evidence>
<dbReference type="AlphaFoldDB" id="A0A563W3J6"/>
<reference evidence="1 2" key="1">
    <citation type="submission" date="2019-01" db="EMBL/GenBank/DDBJ databases">
        <authorList>
            <person name="Brito A."/>
        </authorList>
    </citation>
    <scope>NUCLEOTIDE SEQUENCE [LARGE SCALE GENOMIC DNA]</scope>
    <source>
        <strain evidence="1">1</strain>
    </source>
</reference>
<proteinExistence type="predicted"/>
<dbReference type="EMBL" id="CAACVJ010000672">
    <property type="protein sequence ID" value="VEP18220.1"/>
    <property type="molecule type" value="Genomic_DNA"/>
</dbReference>
<sequence>MIVEKTNFLVRAKKLCCHLLREKNELCQTYQFLRLKLSK</sequence>
<keyword evidence="2" id="KW-1185">Reference proteome</keyword>
<gene>
    <name evidence="1" type="ORF">H1P_7030002</name>
</gene>